<dbReference type="Pfam" id="PF13692">
    <property type="entry name" value="Glyco_trans_1_4"/>
    <property type="match status" value="1"/>
</dbReference>
<proteinExistence type="predicted"/>
<keyword evidence="3" id="KW-1185">Reference proteome</keyword>
<organism evidence="2 3">
    <name type="scientific">Thermonema lapsum</name>
    <dbReference type="NCBI Taxonomy" id="28195"/>
    <lineage>
        <taxon>Bacteria</taxon>
        <taxon>Pseudomonadati</taxon>
        <taxon>Bacteroidota</taxon>
        <taxon>Cytophagia</taxon>
        <taxon>Cytophagales</taxon>
        <taxon>Thermonemataceae</taxon>
        <taxon>Thermonema</taxon>
    </lineage>
</organism>
<dbReference type="PANTHER" id="PTHR12526:SF600">
    <property type="entry name" value="GLYCOSYL TRANSFERASE GROUP 1"/>
    <property type="match status" value="1"/>
</dbReference>
<gene>
    <name evidence="2" type="ORF">FHS56_001708</name>
</gene>
<dbReference type="GO" id="GO:0016757">
    <property type="term" value="F:glycosyltransferase activity"/>
    <property type="evidence" value="ECO:0007669"/>
    <property type="project" value="UniProtKB-ARBA"/>
</dbReference>
<comment type="caution">
    <text evidence="2">The sequence shown here is derived from an EMBL/GenBank/DDBJ whole genome shotgun (WGS) entry which is preliminary data.</text>
</comment>
<reference evidence="2 3" key="1">
    <citation type="submission" date="2020-03" db="EMBL/GenBank/DDBJ databases">
        <title>Genomic Encyclopedia of Type Strains, Phase IV (KMG-IV): sequencing the most valuable type-strain genomes for metagenomic binning, comparative biology and taxonomic classification.</title>
        <authorList>
            <person name="Goeker M."/>
        </authorList>
    </citation>
    <scope>NUCLEOTIDE SEQUENCE [LARGE SCALE GENOMIC DNA]</scope>
    <source>
        <strain evidence="2 3">DSM 5718</strain>
    </source>
</reference>
<accession>A0A846MRV6</accession>
<dbReference type="EMBL" id="JAASRN010000002">
    <property type="protein sequence ID" value="NIK74195.1"/>
    <property type="molecule type" value="Genomic_DNA"/>
</dbReference>
<sequence length="407" mass="47239">MKVLYISPDGMTDPLGQSQVIPYLNGLAKKGVDITLMSLEKPERYKREATHIAEFLHPSIDWQPVRYLRRPPLLAQWANVCRLYRKASHLHRQKAFDFLHARSYIGAWVARRIKKRYGTPFLFDMRGFWADERIDGKIWQLNNPLHYWVYRYFKREERFFLQEAHHIISLTHAARDWMTTHWQVPVGKITVIPCCVDLEHFSKLRTARLCTVETPLRLIYLGSLGTWYLLDDMLRFFHHVRRFYPAATFVIVTREPESIVKDACARLQISPEGIEVRAAERQEVPALLAQADVGVFFIKPAFSKIASSATKMGEMLACGLPVIANEQVGDHDHLFSTYRCGILLRSKPSAKPWAYGYEDKAFEAVIEQLPAVISTPPQSFRAIASEYFSLEEGIKRYEEVYQRMARS</sequence>
<dbReference type="Proteomes" id="UP000537126">
    <property type="component" value="Unassembled WGS sequence"/>
</dbReference>
<dbReference type="Gene3D" id="3.40.50.2000">
    <property type="entry name" value="Glycogen Phosphorylase B"/>
    <property type="match status" value="2"/>
</dbReference>
<evidence type="ECO:0000313" key="2">
    <source>
        <dbReference type="EMBL" id="NIK74195.1"/>
    </source>
</evidence>
<evidence type="ECO:0000313" key="3">
    <source>
        <dbReference type="Proteomes" id="UP000537126"/>
    </source>
</evidence>
<protein>
    <submittedName>
        <fullName evidence="2">Glycosyltransferase involved in cell wall biosynthesis</fullName>
    </submittedName>
</protein>
<dbReference type="RefSeq" id="WP_166919642.1">
    <property type="nucleotide sequence ID" value="NZ_JAASRN010000002.1"/>
</dbReference>
<dbReference type="Pfam" id="PF13439">
    <property type="entry name" value="Glyco_transf_4"/>
    <property type="match status" value="1"/>
</dbReference>
<feature type="domain" description="Glycosyltransferase subfamily 4-like N-terminal" evidence="1">
    <location>
        <begin position="25"/>
        <end position="199"/>
    </location>
</feature>
<dbReference type="PANTHER" id="PTHR12526">
    <property type="entry name" value="GLYCOSYLTRANSFERASE"/>
    <property type="match status" value="1"/>
</dbReference>
<keyword evidence="2" id="KW-0808">Transferase</keyword>
<dbReference type="SUPFAM" id="SSF53756">
    <property type="entry name" value="UDP-Glycosyltransferase/glycogen phosphorylase"/>
    <property type="match status" value="1"/>
</dbReference>
<dbReference type="InterPro" id="IPR028098">
    <property type="entry name" value="Glyco_trans_4-like_N"/>
</dbReference>
<evidence type="ECO:0000259" key="1">
    <source>
        <dbReference type="Pfam" id="PF13439"/>
    </source>
</evidence>
<dbReference type="AlphaFoldDB" id="A0A846MRV6"/>
<name>A0A846MRV6_9BACT</name>